<dbReference type="SUPFAM" id="SSF56801">
    <property type="entry name" value="Acetyl-CoA synthetase-like"/>
    <property type="match status" value="1"/>
</dbReference>
<dbReference type="Gene3D" id="3.30.559.30">
    <property type="entry name" value="Nonribosomal peptide synthetase, condensation domain"/>
    <property type="match status" value="1"/>
</dbReference>
<dbReference type="SUPFAM" id="SSF47336">
    <property type="entry name" value="ACP-like"/>
    <property type="match status" value="1"/>
</dbReference>
<dbReference type="InterPro" id="IPR000873">
    <property type="entry name" value="AMP-dep_synth/lig_dom"/>
</dbReference>
<feature type="domain" description="Carrier" evidence="4">
    <location>
        <begin position="772"/>
        <end position="848"/>
    </location>
</feature>
<evidence type="ECO:0000259" key="4">
    <source>
        <dbReference type="PROSITE" id="PS50075"/>
    </source>
</evidence>
<dbReference type="Pfam" id="PF00550">
    <property type="entry name" value="PP-binding"/>
    <property type="match status" value="1"/>
</dbReference>
<dbReference type="InterPro" id="IPR042099">
    <property type="entry name" value="ANL_N_sf"/>
</dbReference>
<proteinExistence type="predicted"/>
<dbReference type="GO" id="GO:0031177">
    <property type="term" value="F:phosphopantetheine binding"/>
    <property type="evidence" value="ECO:0007669"/>
    <property type="project" value="TreeGrafter"/>
</dbReference>
<dbReference type="InterPro" id="IPR045851">
    <property type="entry name" value="AMP-bd_C_sf"/>
</dbReference>
<protein>
    <recommendedName>
        <fullName evidence="4">Carrier domain-containing protein</fullName>
    </recommendedName>
</protein>
<dbReference type="SUPFAM" id="SSF52777">
    <property type="entry name" value="CoA-dependent acyltransferases"/>
    <property type="match status" value="1"/>
</dbReference>
<dbReference type="CDD" id="cd05918">
    <property type="entry name" value="A_NRPS_SidN3_like"/>
    <property type="match status" value="1"/>
</dbReference>
<evidence type="ECO:0000313" key="6">
    <source>
        <dbReference type="Proteomes" id="UP000616885"/>
    </source>
</evidence>
<dbReference type="GO" id="GO:0044550">
    <property type="term" value="P:secondary metabolite biosynthetic process"/>
    <property type="evidence" value="ECO:0007669"/>
    <property type="project" value="TreeGrafter"/>
</dbReference>
<keyword evidence="2" id="KW-0597">Phosphoprotein</keyword>
<dbReference type="EMBL" id="JADCTT010000010">
    <property type="protein sequence ID" value="KAF9747520.1"/>
    <property type="molecule type" value="Genomic_DNA"/>
</dbReference>
<name>A0A8H7MZD3_BIOOC</name>
<sequence>MNKSIALQPSAHRSITKATIMRAAWALVLAQYCETDDICFGTSVSGRQAPVSDVTNILGPVVTTLPVRVLLDGHVSISSFLQKIQSQATEMIPYEQYGLQNIFKLGEDIRQACTFSSLLVIQPYEKMSEVGSQSTAMMIPSMAGRDKSQAMDGYFTFPLVVQALLSDTQIDLNITYNSAHLTEGQMTGLISQLAHVIEGLNAETTTALRDLSITSPWDVEMSTKLAHNDVEIVNSTFHDLFAEQARIRPDAIAIRAWDRTFSYGEVERYTNSLAAHLVHSLKVQRGDLVHVCFEKSAWYFISILAINKAGAAWVPLDPSQPQQRQQQVVSQTKSTLILTSRRHEKMSSKLIDRVLEVDPKFMAKLPKKSVKSLSSPGDACYVIFTSGSTGVPKGFVMEHRAVCTSQTEIASRLKLNQDVNMIQFASFVFDLSIGEIIGPLIMGATVCVPSDEMRMSNHDLVSFINETNVTWFYLTPSFARSIRPESVPSLKLLLFAGEAVGRDVFETWVTKVRLINGWGPAETCCFSAIHEWTSVDESPLTIGRPVGSQCWIVSPDDPTKLSPVGTLGEVLIQGPTLLREYLGDPKRTAETVLKHNPSWASNSSSEHWQSFYKSGDLCSWNSQGLLEYYSRKDTQVKIRGLRVELSEVEHHILSNLPDSCQVVVGLLECETGKHLAAYVCPSTSTRSPGGGTDHGDLFSDLDSNLNKQFTEIIGNLGAVLPKYMIPSLFIPCNYMPVVTSSKLDRRTLQHEAMKLDRNQLEIFALKTAEKRSPKTEMERFIQEIWAKALNRPLDTIGCDDSFLVLGGDSITAINAVSIAREAGVLFTVNDIFKDPRLCSVASVATNLKQGEEQEEIRPFDLLPERLAITSWEEEARQICEISPR</sequence>
<gene>
    <name evidence="5" type="ORF">IM811_002854</name>
</gene>
<dbReference type="GO" id="GO:0016874">
    <property type="term" value="F:ligase activity"/>
    <property type="evidence" value="ECO:0007669"/>
    <property type="project" value="UniProtKB-KW"/>
</dbReference>
<dbReference type="FunFam" id="3.30.300.30:FF:000015">
    <property type="entry name" value="Nonribosomal peptide synthase SidD"/>
    <property type="match status" value="1"/>
</dbReference>
<dbReference type="Gene3D" id="1.10.1200.10">
    <property type="entry name" value="ACP-like"/>
    <property type="match status" value="1"/>
</dbReference>
<dbReference type="Pfam" id="PF00668">
    <property type="entry name" value="Condensation"/>
    <property type="match status" value="1"/>
</dbReference>
<dbReference type="GO" id="GO:0043041">
    <property type="term" value="P:amino acid activation for nonribosomal peptide biosynthetic process"/>
    <property type="evidence" value="ECO:0007669"/>
    <property type="project" value="TreeGrafter"/>
</dbReference>
<dbReference type="GO" id="GO:0005737">
    <property type="term" value="C:cytoplasm"/>
    <property type="evidence" value="ECO:0007669"/>
    <property type="project" value="TreeGrafter"/>
</dbReference>
<evidence type="ECO:0000256" key="3">
    <source>
        <dbReference type="ARBA" id="ARBA00022598"/>
    </source>
</evidence>
<dbReference type="InterPro" id="IPR009081">
    <property type="entry name" value="PP-bd_ACP"/>
</dbReference>
<dbReference type="Gene3D" id="3.30.300.30">
    <property type="match status" value="1"/>
</dbReference>
<keyword evidence="1" id="KW-0596">Phosphopantetheine</keyword>
<dbReference type="PANTHER" id="PTHR45527:SF1">
    <property type="entry name" value="FATTY ACID SYNTHASE"/>
    <property type="match status" value="1"/>
</dbReference>
<dbReference type="PROSITE" id="PS50075">
    <property type="entry name" value="CARRIER"/>
    <property type="match status" value="1"/>
</dbReference>
<evidence type="ECO:0000256" key="2">
    <source>
        <dbReference type="ARBA" id="ARBA00022553"/>
    </source>
</evidence>
<evidence type="ECO:0000256" key="1">
    <source>
        <dbReference type="ARBA" id="ARBA00022450"/>
    </source>
</evidence>
<dbReference type="NCBIfam" id="TIGR01733">
    <property type="entry name" value="AA-adenyl-dom"/>
    <property type="match status" value="1"/>
</dbReference>
<evidence type="ECO:0000313" key="5">
    <source>
        <dbReference type="EMBL" id="KAF9747520.1"/>
    </source>
</evidence>
<dbReference type="InterPro" id="IPR036736">
    <property type="entry name" value="ACP-like_sf"/>
</dbReference>
<organism evidence="5 6">
    <name type="scientific">Bionectria ochroleuca</name>
    <name type="common">Gliocladium roseum</name>
    <dbReference type="NCBI Taxonomy" id="29856"/>
    <lineage>
        <taxon>Eukaryota</taxon>
        <taxon>Fungi</taxon>
        <taxon>Dikarya</taxon>
        <taxon>Ascomycota</taxon>
        <taxon>Pezizomycotina</taxon>
        <taxon>Sordariomycetes</taxon>
        <taxon>Hypocreomycetidae</taxon>
        <taxon>Hypocreales</taxon>
        <taxon>Bionectriaceae</taxon>
        <taxon>Clonostachys</taxon>
    </lineage>
</organism>
<reference evidence="5" key="1">
    <citation type="submission" date="2020-10" db="EMBL/GenBank/DDBJ databases">
        <title>High-Quality Genome Resource of Clonostachys rosea strain S41 by Oxford Nanopore Long-Read Sequencing.</title>
        <authorList>
            <person name="Wang H."/>
        </authorList>
    </citation>
    <scope>NUCLEOTIDE SEQUENCE</scope>
    <source>
        <strain evidence="5">S41</strain>
    </source>
</reference>
<dbReference type="PANTHER" id="PTHR45527">
    <property type="entry name" value="NONRIBOSOMAL PEPTIDE SYNTHETASE"/>
    <property type="match status" value="1"/>
</dbReference>
<dbReference type="Gene3D" id="3.40.50.12780">
    <property type="entry name" value="N-terminal domain of ligase-like"/>
    <property type="match status" value="1"/>
</dbReference>
<dbReference type="Pfam" id="PF00501">
    <property type="entry name" value="AMP-binding"/>
    <property type="match status" value="1"/>
</dbReference>
<accession>A0A8H7MZD3</accession>
<dbReference type="Proteomes" id="UP000616885">
    <property type="component" value="Unassembled WGS sequence"/>
</dbReference>
<dbReference type="InterPro" id="IPR010071">
    <property type="entry name" value="AA_adenyl_dom"/>
</dbReference>
<dbReference type="PROSITE" id="PS00455">
    <property type="entry name" value="AMP_BINDING"/>
    <property type="match status" value="1"/>
</dbReference>
<comment type="caution">
    <text evidence="5">The sequence shown here is derived from an EMBL/GenBank/DDBJ whole genome shotgun (WGS) entry which is preliminary data.</text>
</comment>
<dbReference type="InterPro" id="IPR001242">
    <property type="entry name" value="Condensation_dom"/>
</dbReference>
<dbReference type="AlphaFoldDB" id="A0A8H7MZD3"/>
<keyword evidence="3" id="KW-0436">Ligase</keyword>
<dbReference type="InterPro" id="IPR020845">
    <property type="entry name" value="AMP-binding_CS"/>
</dbReference>